<evidence type="ECO:0000256" key="1">
    <source>
        <dbReference type="SAM" id="SignalP"/>
    </source>
</evidence>
<dbReference type="PANTHER" id="PTHR37833:SF1">
    <property type="entry name" value="SIGNAL PEPTIDE PROTEIN"/>
    <property type="match status" value="1"/>
</dbReference>
<evidence type="ECO:0000313" key="3">
    <source>
        <dbReference type="Proteomes" id="UP001597112"/>
    </source>
</evidence>
<dbReference type="InterPro" id="IPR013783">
    <property type="entry name" value="Ig-like_fold"/>
</dbReference>
<dbReference type="RefSeq" id="WP_377583084.1">
    <property type="nucleotide sequence ID" value="NZ_JBHTKA010000008.1"/>
</dbReference>
<keyword evidence="3" id="KW-1185">Reference proteome</keyword>
<dbReference type="Pfam" id="PF07610">
    <property type="entry name" value="DUF1573"/>
    <property type="match status" value="1"/>
</dbReference>
<evidence type="ECO:0000313" key="2">
    <source>
        <dbReference type="EMBL" id="MFD1002204.1"/>
    </source>
</evidence>
<feature type="signal peptide" evidence="1">
    <location>
        <begin position="1"/>
        <end position="19"/>
    </location>
</feature>
<sequence>MKRVTFIILGFVFASIAIAQTLASNEKPGNPLREAAFAWVQTSFDFGKIKLNVPVTHEFKFTNSGDAPLVITSVQASCGCTVAEYSKEPIPSGGQGFVKATYNAAKAGVFTKTVTINSNTQDGVVLLTIKGEVTN</sequence>
<accession>A0ABW3K926</accession>
<proteinExistence type="predicted"/>
<comment type="caution">
    <text evidence="2">The sequence shown here is derived from an EMBL/GenBank/DDBJ whole genome shotgun (WGS) entry which is preliminary data.</text>
</comment>
<dbReference type="EMBL" id="JBHTKA010000008">
    <property type="protein sequence ID" value="MFD1002204.1"/>
    <property type="molecule type" value="Genomic_DNA"/>
</dbReference>
<dbReference type="Proteomes" id="UP001597112">
    <property type="component" value="Unassembled WGS sequence"/>
</dbReference>
<reference evidence="3" key="1">
    <citation type="journal article" date="2019" name="Int. J. Syst. Evol. Microbiol.">
        <title>The Global Catalogue of Microorganisms (GCM) 10K type strain sequencing project: providing services to taxonomists for standard genome sequencing and annotation.</title>
        <authorList>
            <consortium name="The Broad Institute Genomics Platform"/>
            <consortium name="The Broad Institute Genome Sequencing Center for Infectious Disease"/>
            <person name="Wu L."/>
            <person name="Ma J."/>
        </authorList>
    </citation>
    <scope>NUCLEOTIDE SEQUENCE [LARGE SCALE GENOMIC DNA]</scope>
    <source>
        <strain evidence="3">CCUG 58938</strain>
    </source>
</reference>
<dbReference type="Gene3D" id="2.60.40.10">
    <property type="entry name" value="Immunoglobulins"/>
    <property type="match status" value="1"/>
</dbReference>
<name>A0ABW3K926_9BACT</name>
<gene>
    <name evidence="2" type="ORF">ACFQ21_22965</name>
</gene>
<dbReference type="InterPro" id="IPR011467">
    <property type="entry name" value="DUF1573"/>
</dbReference>
<feature type="chain" id="PRO_5046007853" evidence="1">
    <location>
        <begin position="20"/>
        <end position="135"/>
    </location>
</feature>
<organism evidence="2 3">
    <name type="scientific">Ohtaekwangia kribbensis</name>
    <dbReference type="NCBI Taxonomy" id="688913"/>
    <lineage>
        <taxon>Bacteria</taxon>
        <taxon>Pseudomonadati</taxon>
        <taxon>Bacteroidota</taxon>
        <taxon>Cytophagia</taxon>
        <taxon>Cytophagales</taxon>
        <taxon>Fulvivirgaceae</taxon>
        <taxon>Ohtaekwangia</taxon>
    </lineage>
</organism>
<dbReference type="PANTHER" id="PTHR37833">
    <property type="entry name" value="LIPOPROTEIN-RELATED"/>
    <property type="match status" value="1"/>
</dbReference>
<protein>
    <submittedName>
        <fullName evidence="2">DUF1573 domain-containing protein</fullName>
    </submittedName>
</protein>
<keyword evidence="1" id="KW-0732">Signal</keyword>